<dbReference type="PANTHER" id="PTHR39535:SF2">
    <property type="entry name" value="HTTM DOMAIN-CONTAINING PROTEIN"/>
    <property type="match status" value="1"/>
</dbReference>
<evidence type="ECO:0000256" key="2">
    <source>
        <dbReference type="ARBA" id="ARBA00022692"/>
    </source>
</evidence>
<comment type="caution">
    <text evidence="8">The sequence shown here is derived from an EMBL/GenBank/DDBJ whole genome shotgun (WGS) entry which is preliminary data.</text>
</comment>
<evidence type="ECO:0000256" key="6">
    <source>
        <dbReference type="SAM" id="Phobius"/>
    </source>
</evidence>
<name>A0ABS7GHN9_9BACT</name>
<proteinExistence type="predicted"/>
<dbReference type="InterPro" id="IPR011020">
    <property type="entry name" value="HTTM-like"/>
</dbReference>
<reference evidence="8 9" key="1">
    <citation type="submission" date="2021-08" db="EMBL/GenBank/DDBJ databases">
        <title>The genome sequence of Chitinophaga sp. B61.</title>
        <authorList>
            <person name="Zhang X."/>
        </authorList>
    </citation>
    <scope>NUCLEOTIDE SEQUENCE [LARGE SCALE GENOMIC DNA]</scope>
    <source>
        <strain evidence="8 9">B61</strain>
    </source>
</reference>
<feature type="transmembrane region" description="Helical" evidence="6">
    <location>
        <begin position="159"/>
        <end position="178"/>
    </location>
</feature>
<keyword evidence="9" id="KW-1185">Reference proteome</keyword>
<dbReference type="InterPro" id="IPR053934">
    <property type="entry name" value="HTTM_dom"/>
</dbReference>
<dbReference type="EMBL" id="JAICCF010000004">
    <property type="protein sequence ID" value="MBW8687198.1"/>
    <property type="molecule type" value="Genomic_DNA"/>
</dbReference>
<evidence type="ECO:0000256" key="1">
    <source>
        <dbReference type="ARBA" id="ARBA00004127"/>
    </source>
</evidence>
<accession>A0ABS7GHN9</accession>
<evidence type="ECO:0000256" key="3">
    <source>
        <dbReference type="ARBA" id="ARBA00022989"/>
    </source>
</evidence>
<evidence type="ECO:0000256" key="5">
    <source>
        <dbReference type="SAM" id="MobiDB-lite"/>
    </source>
</evidence>
<dbReference type="SMART" id="SM00752">
    <property type="entry name" value="HTTM"/>
    <property type="match status" value="1"/>
</dbReference>
<feature type="region of interest" description="Disordered" evidence="5">
    <location>
        <begin position="315"/>
        <end position="341"/>
    </location>
</feature>
<feature type="transmembrane region" description="Helical" evidence="6">
    <location>
        <begin position="95"/>
        <end position="112"/>
    </location>
</feature>
<dbReference type="Proteomes" id="UP000812961">
    <property type="component" value="Unassembled WGS sequence"/>
</dbReference>
<evidence type="ECO:0000259" key="7">
    <source>
        <dbReference type="SMART" id="SM00752"/>
    </source>
</evidence>
<dbReference type="PANTHER" id="PTHR39535">
    <property type="entry name" value="SPORULATION-DELAYING PROTEIN SDPB"/>
    <property type="match status" value="1"/>
</dbReference>
<feature type="transmembrane region" description="Helical" evidence="6">
    <location>
        <begin position="118"/>
        <end position="138"/>
    </location>
</feature>
<keyword evidence="2 6" id="KW-0812">Transmembrane</keyword>
<dbReference type="RefSeq" id="WP_220252520.1">
    <property type="nucleotide sequence ID" value="NZ_JAICCF010000004.1"/>
</dbReference>
<protein>
    <recommendedName>
        <fullName evidence="7">HTTM-like domain-containing protein</fullName>
    </recommendedName>
</protein>
<feature type="transmembrane region" description="Helical" evidence="6">
    <location>
        <begin position="60"/>
        <end position="88"/>
    </location>
</feature>
<dbReference type="InterPro" id="IPR052964">
    <property type="entry name" value="Sporulation_signal_mat"/>
</dbReference>
<keyword evidence="3 6" id="KW-1133">Transmembrane helix</keyword>
<gene>
    <name evidence="8" type="ORF">K1Y79_22865</name>
</gene>
<feature type="transmembrane region" description="Helical" evidence="6">
    <location>
        <begin position="248"/>
        <end position="274"/>
    </location>
</feature>
<sequence length="341" mass="39020">MIKKLSGKLAYFLFHQPAVWERLAALRISISVICLVLLIWGDYDSSFYGLTSSFLHRQDAIFPFLPALGPTAFLILKSVAIVGGLFTLAGLFTRVSMVVLTVSFFLLNGYIAANDSYWLAYITHLHFFSIALSCVDTSRHYSLDSWMRKRIYISDKAQREAASFAIAFMQIFIAVLYLQTGISKLLNSGVEWFTSGQTSYYATMMFGTRLGQFMTQYREVYHVIGVYTGIVEVGFFFAFLFRRTHKVLAVLGMSLHIGIYSLMILSFFMLWWIYPALFLFKNNWKKQAEREEDLTVTPLQDELPAQHQRDIEKVYSSFSSQSDSDEGSSKSPLQTMNSRKN</sequence>
<organism evidence="8 9">
    <name type="scientific">Chitinophaga rhizophila</name>
    <dbReference type="NCBI Taxonomy" id="2866212"/>
    <lineage>
        <taxon>Bacteria</taxon>
        <taxon>Pseudomonadati</taxon>
        <taxon>Bacteroidota</taxon>
        <taxon>Chitinophagia</taxon>
        <taxon>Chitinophagales</taxon>
        <taxon>Chitinophagaceae</taxon>
        <taxon>Chitinophaga</taxon>
    </lineage>
</organism>
<feature type="compositionally biased region" description="Polar residues" evidence="5">
    <location>
        <begin position="332"/>
        <end position="341"/>
    </location>
</feature>
<evidence type="ECO:0000313" key="9">
    <source>
        <dbReference type="Proteomes" id="UP000812961"/>
    </source>
</evidence>
<keyword evidence="4 6" id="KW-0472">Membrane</keyword>
<evidence type="ECO:0000313" key="8">
    <source>
        <dbReference type="EMBL" id="MBW8687198.1"/>
    </source>
</evidence>
<evidence type="ECO:0000256" key="4">
    <source>
        <dbReference type="ARBA" id="ARBA00023136"/>
    </source>
</evidence>
<dbReference type="Pfam" id="PF05090">
    <property type="entry name" value="HTTM"/>
    <property type="match status" value="1"/>
</dbReference>
<feature type="domain" description="HTTM-like" evidence="7">
    <location>
        <begin position="15"/>
        <end position="284"/>
    </location>
</feature>
<feature type="transmembrane region" description="Helical" evidence="6">
    <location>
        <begin position="20"/>
        <end position="40"/>
    </location>
</feature>
<feature type="transmembrane region" description="Helical" evidence="6">
    <location>
        <begin position="220"/>
        <end position="241"/>
    </location>
</feature>
<comment type="subcellular location">
    <subcellularLocation>
        <location evidence="1">Endomembrane system</location>
        <topology evidence="1">Multi-pass membrane protein</topology>
    </subcellularLocation>
</comment>